<dbReference type="PANTHER" id="PTHR12369:SF5">
    <property type="entry name" value="HEXOSYLTRANSFERASE"/>
    <property type="match status" value="1"/>
</dbReference>
<proteinExistence type="inferred from homology"/>
<evidence type="ECO:0000256" key="1">
    <source>
        <dbReference type="ARBA" id="ARBA00004447"/>
    </source>
</evidence>
<evidence type="ECO:0000259" key="10">
    <source>
        <dbReference type="PROSITE" id="PS51820"/>
    </source>
</evidence>
<dbReference type="EC" id="2.4.1.-" evidence="9"/>
<dbReference type="PANTHER" id="PTHR12369">
    <property type="entry name" value="CHONDROITIN SYNTHASE"/>
    <property type="match status" value="1"/>
</dbReference>
<comment type="similarity">
    <text evidence="2 9">Belongs to the chondroitin N-acetylgalactosaminyltransferase family.</text>
</comment>
<evidence type="ECO:0000256" key="5">
    <source>
        <dbReference type="ARBA" id="ARBA00022968"/>
    </source>
</evidence>
<name>A0A3M6U808_POCDA</name>
<evidence type="ECO:0000256" key="3">
    <source>
        <dbReference type="ARBA" id="ARBA00022679"/>
    </source>
</evidence>
<dbReference type="Proteomes" id="UP000275408">
    <property type="component" value="Unassembled WGS sequence"/>
</dbReference>
<evidence type="ECO:0000313" key="12">
    <source>
        <dbReference type="Proteomes" id="UP000275408"/>
    </source>
</evidence>
<dbReference type="SUPFAM" id="SSF53448">
    <property type="entry name" value="Nucleotide-diphospho-sugar transferases"/>
    <property type="match status" value="1"/>
</dbReference>
<dbReference type="OrthoDB" id="5971499at2759"/>
<dbReference type="GO" id="GO:0008376">
    <property type="term" value="F:acetylgalactosaminyltransferase activity"/>
    <property type="evidence" value="ECO:0007669"/>
    <property type="project" value="InterPro"/>
</dbReference>
<keyword evidence="6 9" id="KW-1133">Transmembrane helix</keyword>
<dbReference type="Gene3D" id="3.90.550.10">
    <property type="entry name" value="Spore Coat Polysaccharide Biosynthesis Protein SpsA, Chain A"/>
    <property type="match status" value="1"/>
</dbReference>
<dbReference type="InterPro" id="IPR029044">
    <property type="entry name" value="Nucleotide-diphossugar_trans"/>
</dbReference>
<sequence>MALWRIFGRRLFSKRRLTVGAIVASLPFIGYLMLLSPSRRLSNSFSANEHNSLSTASATKQIWNQTIMAEIPTTGSINLTTAPMTAAVTTDKVQVMNVVSRPPGRLEVHMWTEICGTTVEMLRNWPHFPYFPDARSYISDFHDVHARGSKNNGERVFGFIHPAVHGDYKFAISSDDTSELWLSQNEDPGSSEMIARVYSPRQSAWTEEGDYKKYPEQISKEFTLFAGKKYYVEALMKQGSGAAHLAVYWSYKNATFEIITSKYLSTYPYTHESMIPVHAGKRDNTSLQKKYSLYDFNRLPLLNRQEYVDLFPSCSYNPSFLVRKKLKRYEGVWNTRRSNVFPQDSTDMSNRGPKHQWSFPNLLIDGNVVQFVVDRFVNTLKFERDYYLKKIHKVIHKPDPKKGDRFLLNLELGSTHNNQSYRLSEHVYRTQESEKLCLPEGMKWNNSAMVYFILPVKDQGKWVHHFINELTAASLLTGDTNFHVIIIDFESKDIDMVKAFNTPLLHSRHTIISLTGKFYKTLALNKAVAQVPNANDIIFLYDLHIDVPPDIMDSVRMNTIAGKLAYFPIVGRLDCQSSSVDHKGFWQLDGYGLLAIYKSDWEKFGGMNAEEYKFKWGGEDWDLLDRVLMLPIEVERLRHPGLYHHYHTKTKMWS</sequence>
<evidence type="ECO:0000256" key="2">
    <source>
        <dbReference type="ARBA" id="ARBA00009239"/>
    </source>
</evidence>
<keyword evidence="12" id="KW-1185">Reference proteome</keyword>
<dbReference type="PROSITE" id="PS51820">
    <property type="entry name" value="PA14"/>
    <property type="match status" value="1"/>
</dbReference>
<feature type="transmembrane region" description="Helical" evidence="9">
    <location>
        <begin position="17"/>
        <end position="35"/>
    </location>
</feature>
<keyword evidence="3 9" id="KW-0808">Transferase</keyword>
<organism evidence="11 12">
    <name type="scientific">Pocillopora damicornis</name>
    <name type="common">Cauliflower coral</name>
    <name type="synonym">Millepora damicornis</name>
    <dbReference type="NCBI Taxonomy" id="46731"/>
    <lineage>
        <taxon>Eukaryota</taxon>
        <taxon>Metazoa</taxon>
        <taxon>Cnidaria</taxon>
        <taxon>Anthozoa</taxon>
        <taxon>Hexacorallia</taxon>
        <taxon>Scleractinia</taxon>
        <taxon>Astrocoeniina</taxon>
        <taxon>Pocilloporidae</taxon>
        <taxon>Pocillopora</taxon>
    </lineage>
</organism>
<evidence type="ECO:0000313" key="11">
    <source>
        <dbReference type="EMBL" id="RMX49654.1"/>
    </source>
</evidence>
<evidence type="ECO:0000256" key="8">
    <source>
        <dbReference type="ARBA" id="ARBA00023136"/>
    </source>
</evidence>
<keyword evidence="5 9" id="KW-0735">Signal-anchor</keyword>
<dbReference type="Gene3D" id="3.90.182.10">
    <property type="entry name" value="Toxin - Anthrax Protective Antigen,domain 1"/>
    <property type="match status" value="1"/>
</dbReference>
<comment type="caution">
    <text evidence="11">The sequence shown here is derived from an EMBL/GenBank/DDBJ whole genome shotgun (WGS) entry which is preliminary data.</text>
</comment>
<feature type="domain" description="PA14" evidence="10">
    <location>
        <begin position="99"/>
        <end position="263"/>
    </location>
</feature>
<dbReference type="SUPFAM" id="SSF56988">
    <property type="entry name" value="Anthrax protective antigen"/>
    <property type="match status" value="1"/>
</dbReference>
<keyword evidence="8 9" id="KW-0472">Membrane</keyword>
<evidence type="ECO:0000256" key="4">
    <source>
        <dbReference type="ARBA" id="ARBA00022692"/>
    </source>
</evidence>
<evidence type="ECO:0000256" key="6">
    <source>
        <dbReference type="ARBA" id="ARBA00022989"/>
    </source>
</evidence>
<dbReference type="AlphaFoldDB" id="A0A3M6U808"/>
<reference evidence="11 12" key="1">
    <citation type="journal article" date="2018" name="Sci. Rep.">
        <title>Comparative analysis of the Pocillopora damicornis genome highlights role of immune system in coral evolution.</title>
        <authorList>
            <person name="Cunning R."/>
            <person name="Bay R.A."/>
            <person name="Gillette P."/>
            <person name="Baker A.C."/>
            <person name="Traylor-Knowles N."/>
        </authorList>
    </citation>
    <scope>NUCLEOTIDE SEQUENCE [LARGE SCALE GENOMIC DNA]</scope>
    <source>
        <strain evidence="11">RSMAS</strain>
        <tissue evidence="11">Whole animal</tissue>
    </source>
</reference>
<dbReference type="STRING" id="46731.A0A3M6U808"/>
<evidence type="ECO:0000256" key="9">
    <source>
        <dbReference type="RuleBase" id="RU364016"/>
    </source>
</evidence>
<gene>
    <name evidence="11" type="ORF">pdam_00002960</name>
</gene>
<dbReference type="InterPro" id="IPR008428">
    <property type="entry name" value="Chond_GalNAc"/>
</dbReference>
<dbReference type="OMA" id="VQGKMAY"/>
<keyword evidence="4 9" id="KW-0812">Transmembrane</keyword>
<dbReference type="GO" id="GO:0032580">
    <property type="term" value="C:Golgi cisterna membrane"/>
    <property type="evidence" value="ECO:0007669"/>
    <property type="project" value="UniProtKB-SubCell"/>
</dbReference>
<dbReference type="InterPro" id="IPR037524">
    <property type="entry name" value="PA14/GLEYA"/>
</dbReference>
<dbReference type="Pfam" id="PF05679">
    <property type="entry name" value="CHGN"/>
    <property type="match status" value="1"/>
</dbReference>
<evidence type="ECO:0000256" key="7">
    <source>
        <dbReference type="ARBA" id="ARBA00023034"/>
    </source>
</evidence>
<dbReference type="EMBL" id="RCHS01002083">
    <property type="protein sequence ID" value="RMX49654.1"/>
    <property type="molecule type" value="Genomic_DNA"/>
</dbReference>
<protein>
    <recommendedName>
        <fullName evidence="9">Hexosyltransferase</fullName>
        <ecNumber evidence="9">2.4.1.-</ecNumber>
    </recommendedName>
</protein>
<dbReference type="InterPro" id="IPR051227">
    <property type="entry name" value="CS_glycosyltransferase"/>
</dbReference>
<comment type="subcellular location">
    <subcellularLocation>
        <location evidence="1 9">Golgi apparatus</location>
        <location evidence="1 9">Golgi stack membrane</location>
        <topology evidence="1 9">Single-pass type II membrane protein</topology>
    </subcellularLocation>
</comment>
<accession>A0A3M6U808</accession>
<keyword evidence="7 9" id="KW-0333">Golgi apparatus</keyword>